<comment type="caution">
    <text evidence="2">The sequence shown here is derived from an EMBL/GenBank/DDBJ whole genome shotgun (WGS) entry which is preliminary data.</text>
</comment>
<evidence type="ECO:0000313" key="3">
    <source>
        <dbReference type="Proteomes" id="UP001556040"/>
    </source>
</evidence>
<dbReference type="EMBL" id="JBFMIA010000009">
    <property type="protein sequence ID" value="MEW9502348.1"/>
    <property type="molecule type" value="Genomic_DNA"/>
</dbReference>
<sequence>MFFSRKLFSYGGSSPVGAQSKDRTMNDPAPYAEITDFRVNDFDSVDILLSFGAAEVVVFQVNEDGDDEAFAVVVSM</sequence>
<evidence type="ECO:0000313" key="2">
    <source>
        <dbReference type="EMBL" id="MEW9502348.1"/>
    </source>
</evidence>
<evidence type="ECO:0000256" key="1">
    <source>
        <dbReference type="SAM" id="MobiDB-lite"/>
    </source>
</evidence>
<dbReference type="Proteomes" id="UP001556040">
    <property type="component" value="Unassembled WGS sequence"/>
</dbReference>
<protein>
    <submittedName>
        <fullName evidence="2">Uncharacterized protein</fullName>
    </submittedName>
</protein>
<name>A0ABV3Q5E8_9BACL</name>
<dbReference type="RefSeq" id="WP_367779841.1">
    <property type="nucleotide sequence ID" value="NZ_JBFMIA010000009.1"/>
</dbReference>
<feature type="region of interest" description="Disordered" evidence="1">
    <location>
        <begin position="1"/>
        <end position="25"/>
    </location>
</feature>
<reference evidence="2 3" key="1">
    <citation type="journal article" date="1979" name="Int. J. Syst. Evol. Microbiol.">
        <title>Bacillus globisporus subsp. marinus subsp. nov.</title>
        <authorList>
            <person name="Liu H."/>
        </authorList>
    </citation>
    <scope>NUCLEOTIDE SEQUENCE [LARGE SCALE GENOMIC DNA]</scope>
    <source>
        <strain evidence="2 3">DSM 1297</strain>
    </source>
</reference>
<accession>A0ABV3Q5E8</accession>
<gene>
    <name evidence="2" type="ORF">AB1471_11130</name>
</gene>
<proteinExistence type="predicted"/>
<keyword evidence="3" id="KW-1185">Reference proteome</keyword>
<organism evidence="2 3">
    <name type="scientific">Jeotgalibacillus marinus</name>
    <dbReference type="NCBI Taxonomy" id="86667"/>
    <lineage>
        <taxon>Bacteria</taxon>
        <taxon>Bacillati</taxon>
        <taxon>Bacillota</taxon>
        <taxon>Bacilli</taxon>
        <taxon>Bacillales</taxon>
        <taxon>Caryophanaceae</taxon>
        <taxon>Jeotgalibacillus</taxon>
    </lineage>
</organism>